<protein>
    <submittedName>
        <fullName evidence="1">Uncharacterized protein</fullName>
    </submittedName>
</protein>
<dbReference type="Proteomes" id="UP001064048">
    <property type="component" value="Chromosome 5"/>
</dbReference>
<keyword evidence="2" id="KW-1185">Reference proteome</keyword>
<reference evidence="1 2" key="1">
    <citation type="journal article" date="2022" name="Genome Biol. Evol.">
        <title>The Spruce Budworm Genome: Reconstructing the Evolutionary History of Antifreeze Proteins.</title>
        <authorList>
            <person name="Beliveau C."/>
            <person name="Gagne P."/>
            <person name="Picq S."/>
            <person name="Vernygora O."/>
            <person name="Keeling C.I."/>
            <person name="Pinkney K."/>
            <person name="Doucet D."/>
            <person name="Wen F."/>
            <person name="Johnston J.S."/>
            <person name="Maaroufi H."/>
            <person name="Boyle B."/>
            <person name="Laroche J."/>
            <person name="Dewar K."/>
            <person name="Juretic N."/>
            <person name="Blackburn G."/>
            <person name="Nisole A."/>
            <person name="Brunet B."/>
            <person name="Brandao M."/>
            <person name="Lumley L."/>
            <person name="Duan J."/>
            <person name="Quan G."/>
            <person name="Lucarotti C.J."/>
            <person name="Roe A.D."/>
            <person name="Sperling F.A.H."/>
            <person name="Levesque R.C."/>
            <person name="Cusson M."/>
        </authorList>
    </citation>
    <scope>NUCLEOTIDE SEQUENCE [LARGE SCALE GENOMIC DNA]</scope>
    <source>
        <strain evidence="1">Glfc:IPQL:Cfum</strain>
    </source>
</reference>
<name>A0ACC0KDU8_CHOFU</name>
<evidence type="ECO:0000313" key="1">
    <source>
        <dbReference type="EMBL" id="KAI8434609.1"/>
    </source>
</evidence>
<evidence type="ECO:0000313" key="2">
    <source>
        <dbReference type="Proteomes" id="UP001064048"/>
    </source>
</evidence>
<gene>
    <name evidence="1" type="ORF">MSG28_003145</name>
</gene>
<proteinExistence type="predicted"/>
<comment type="caution">
    <text evidence="1">The sequence shown here is derived from an EMBL/GenBank/DDBJ whole genome shotgun (WGS) entry which is preliminary data.</text>
</comment>
<dbReference type="EMBL" id="CM046105">
    <property type="protein sequence ID" value="KAI8434609.1"/>
    <property type="molecule type" value="Genomic_DNA"/>
</dbReference>
<organism evidence="1 2">
    <name type="scientific">Choristoneura fumiferana</name>
    <name type="common">Spruce budworm moth</name>
    <name type="synonym">Archips fumiferana</name>
    <dbReference type="NCBI Taxonomy" id="7141"/>
    <lineage>
        <taxon>Eukaryota</taxon>
        <taxon>Metazoa</taxon>
        <taxon>Ecdysozoa</taxon>
        <taxon>Arthropoda</taxon>
        <taxon>Hexapoda</taxon>
        <taxon>Insecta</taxon>
        <taxon>Pterygota</taxon>
        <taxon>Neoptera</taxon>
        <taxon>Endopterygota</taxon>
        <taxon>Lepidoptera</taxon>
        <taxon>Glossata</taxon>
        <taxon>Ditrysia</taxon>
        <taxon>Tortricoidea</taxon>
        <taxon>Tortricidae</taxon>
        <taxon>Tortricinae</taxon>
        <taxon>Choristoneura</taxon>
    </lineage>
</organism>
<accession>A0ACC0KDU8</accession>
<sequence length="438" mass="50339">MPGGKKNKRKSGQDVLTTRLMQISFKMDDHIYCNNLISTAAAEEYLREIASLKTKYPRANSRVLQVIEKLTRCMKGIITEDKVHAEYVPVSPVQAYTEIGEASSPIYSLPDEDRTEHLSQVNLTNDSIDDQITDLAEDDYKIAQEPENIIEKVKIAISKMGLQNEPEILLSDDNCSQSILENFQNDNTRCNEINRQTDNLQLHVNNNQPGKEMNEVGKTAINLPIVLEEDCSQSVLDIFYNENKKYSEKRQERELEIYQYITKNNPVTRPAVANEIKNTYTMNHTLEIQQSKCNIEALNFDINKEAPAKVPAQASKTENKKRRRKKNKEDNVTVKRKSQSKVKNTAKTCNKHKPIQRGRKPPSNIVLGKPVARSNISVDKPETIYNENVECDLSWVENLRYVREISQEENDPTLSILDDNFWNNFNLPDKWNDQDFGM</sequence>